<proteinExistence type="predicted"/>
<dbReference type="AlphaFoldDB" id="A0A1G9NLR0"/>
<keyword evidence="2" id="KW-1185">Reference proteome</keyword>
<accession>A0A1G9NLR0</accession>
<gene>
    <name evidence="1" type="ORF">SAMN04488026_112411</name>
</gene>
<dbReference type="EMBL" id="FNEK01000124">
    <property type="protein sequence ID" value="SDL86957.1"/>
    <property type="molecule type" value="Genomic_DNA"/>
</dbReference>
<protein>
    <submittedName>
        <fullName evidence="1">Uncharacterized protein</fullName>
    </submittedName>
</protein>
<name>A0A1G9NLR0_9RHOB</name>
<evidence type="ECO:0000313" key="1">
    <source>
        <dbReference type="EMBL" id="SDL86957.1"/>
    </source>
</evidence>
<organism evidence="1 2">
    <name type="scientific">Aliiruegeria lutimaris</name>
    <dbReference type="NCBI Taxonomy" id="571298"/>
    <lineage>
        <taxon>Bacteria</taxon>
        <taxon>Pseudomonadati</taxon>
        <taxon>Pseudomonadota</taxon>
        <taxon>Alphaproteobacteria</taxon>
        <taxon>Rhodobacterales</taxon>
        <taxon>Roseobacteraceae</taxon>
        <taxon>Aliiruegeria</taxon>
    </lineage>
</organism>
<sequence>MHIIPMHYRRDISARSKECSEILSVPPMIRASTAPILIYKRFARNPAPATSGFLAAWSLHKADYRATPVAIGAAHSKSFILHEYILDEGVFRRAANCH</sequence>
<dbReference type="Proteomes" id="UP000199382">
    <property type="component" value="Unassembled WGS sequence"/>
</dbReference>
<reference evidence="1 2" key="1">
    <citation type="submission" date="2016-10" db="EMBL/GenBank/DDBJ databases">
        <authorList>
            <person name="de Groot N.N."/>
        </authorList>
    </citation>
    <scope>NUCLEOTIDE SEQUENCE [LARGE SCALE GENOMIC DNA]</scope>
    <source>
        <strain evidence="1 2">DSM 25294</strain>
    </source>
</reference>
<evidence type="ECO:0000313" key="2">
    <source>
        <dbReference type="Proteomes" id="UP000199382"/>
    </source>
</evidence>